<dbReference type="VEuPathDB" id="TriTrypDB:LpyrH10_02_2970"/>
<dbReference type="Proteomes" id="UP000037923">
    <property type="component" value="Unassembled WGS sequence"/>
</dbReference>
<feature type="compositionally biased region" description="Basic and acidic residues" evidence="1">
    <location>
        <begin position="220"/>
        <end position="243"/>
    </location>
</feature>
<evidence type="ECO:0000313" key="3">
    <source>
        <dbReference type="Proteomes" id="UP000037923"/>
    </source>
</evidence>
<proteinExistence type="predicted"/>
<feature type="compositionally biased region" description="Low complexity" evidence="1">
    <location>
        <begin position="107"/>
        <end position="144"/>
    </location>
</feature>
<evidence type="ECO:0000313" key="2">
    <source>
        <dbReference type="EMBL" id="KPA84855.1"/>
    </source>
</evidence>
<feature type="compositionally biased region" description="Polar residues" evidence="1">
    <location>
        <begin position="207"/>
        <end position="218"/>
    </location>
</feature>
<gene>
    <name evidence="2" type="ORF">ABB37_01323</name>
</gene>
<feature type="region of interest" description="Disordered" evidence="1">
    <location>
        <begin position="189"/>
        <end position="290"/>
    </location>
</feature>
<feature type="compositionally biased region" description="Basic and acidic residues" evidence="1">
    <location>
        <begin position="758"/>
        <end position="769"/>
    </location>
</feature>
<dbReference type="OrthoDB" id="266907at2759"/>
<feature type="region of interest" description="Disordered" evidence="1">
    <location>
        <begin position="745"/>
        <end position="798"/>
    </location>
</feature>
<dbReference type="RefSeq" id="XP_015663294.1">
    <property type="nucleotide sequence ID" value="XM_015797774.1"/>
</dbReference>
<accession>A0A0N0DZ42</accession>
<feature type="compositionally biased region" description="Polar residues" evidence="1">
    <location>
        <begin position="659"/>
        <end position="669"/>
    </location>
</feature>
<dbReference type="GeneID" id="26901618"/>
<keyword evidence="3" id="KW-1185">Reference proteome</keyword>
<organism evidence="2 3">
    <name type="scientific">Leptomonas pyrrhocoris</name>
    <name type="common">Firebug parasite</name>
    <dbReference type="NCBI Taxonomy" id="157538"/>
    <lineage>
        <taxon>Eukaryota</taxon>
        <taxon>Discoba</taxon>
        <taxon>Euglenozoa</taxon>
        <taxon>Kinetoplastea</taxon>
        <taxon>Metakinetoplastina</taxon>
        <taxon>Trypanosomatida</taxon>
        <taxon>Trypanosomatidae</taxon>
        <taxon>Leishmaniinae</taxon>
        <taxon>Leptomonas</taxon>
    </lineage>
</organism>
<feature type="region of interest" description="Disordered" evidence="1">
    <location>
        <begin position="69"/>
        <end position="163"/>
    </location>
</feature>
<feature type="region of interest" description="Disordered" evidence="1">
    <location>
        <begin position="338"/>
        <end position="398"/>
    </location>
</feature>
<feature type="compositionally biased region" description="Polar residues" evidence="1">
    <location>
        <begin position="679"/>
        <end position="693"/>
    </location>
</feature>
<name>A0A0N0DZ42_LEPPY</name>
<dbReference type="AlphaFoldDB" id="A0A0N0DZ42"/>
<reference evidence="2 3" key="1">
    <citation type="submission" date="2015-07" db="EMBL/GenBank/DDBJ databases">
        <title>High-quality genome of monoxenous trypanosomatid Leptomonas pyrrhocoris.</title>
        <authorList>
            <person name="Flegontov P."/>
            <person name="Butenko A."/>
            <person name="Firsov S."/>
            <person name="Vlcek C."/>
            <person name="Logacheva M.D."/>
            <person name="Field M."/>
            <person name="Filatov D."/>
            <person name="Flegontova O."/>
            <person name="Gerasimov E."/>
            <person name="Jackson A.P."/>
            <person name="Kelly S."/>
            <person name="Opperdoes F."/>
            <person name="O'Reilly A."/>
            <person name="Votypka J."/>
            <person name="Yurchenko V."/>
            <person name="Lukes J."/>
        </authorList>
    </citation>
    <scope>NUCLEOTIDE SEQUENCE [LARGE SCALE GENOMIC DNA]</scope>
    <source>
        <strain evidence="2">H10</strain>
    </source>
</reference>
<feature type="region of interest" description="Disordered" evidence="1">
    <location>
        <begin position="1"/>
        <end position="37"/>
    </location>
</feature>
<protein>
    <submittedName>
        <fullName evidence="2">Uncharacterized protein</fullName>
    </submittedName>
</protein>
<feature type="compositionally biased region" description="Low complexity" evidence="1">
    <location>
        <begin position="76"/>
        <end position="86"/>
    </location>
</feature>
<sequence length="832" mass="90860">MKEASPLKAVRSPIVAPRTSPLSKSHKTPAKPSGTAAAPVVPTLQLSIKACEDEVTPVKTLYSRLFHEAQQREQRQAQAQQKQKAALKAEEKEQCTFRPRGADAFGRPSSPASKKRAASAGHRTQTATGPTAAAAPVPPSSSRASPPPTPSHHDGAPVAAEETAACERLFKNAVQAERWARRRQQLLDAEEEEFRSTCPFHPCVSPRSASRQRGVSNSRRGHEAKDRLHDGGDEGGRQDDDSAVRGASLNRSGTSPRDQPRLWEHFLADQEERQAAHERDLEELKKRAAERNHVKLYTGVPQSKASEHLKRYLEKKKGYKGPIEGWAERFEHYMKVKQAAEAEAPTTTPQKKNSATNHADGDVARTPVSGRSRSRTRSKSNGAATGRSPSVFHRLYHDSDEREAMRELISLMKEQQEQTEFFKPNAGEARMTGSKGNAVNTSNGNGSCNLLHHQTPRRSQPSPDQAVAARETAAAVALAAGAAGMKAQDDTAVDSPRQHDDPTTQSIFDTLYAEKEKLQRRREIRHLQAQNSAEVFSFHPHVNARSRELAKDMARQRACGGTVESVRERRAREAAQAQAQEAARLAQVQFRYDSFAHRQTERDRRRQKELLRVLLQERGDDVVACRFRPAISEVSEAIVEGNKNYTQVIDDPQVTLSLMRQRASSSSASKPAGHDASALPTQAEKSPARQSAAKQAAEGGRSTSSAHAPPFLTPVQALAADAEEADRSIDAGATVQWYDALSAPVHTQSATSSNSSDTDPHRTEHHEQTHSLPHAQVGSPDAKGSATGNSAQRGDVGGELGTVHIAGAASSDYLRQLESELQDALKDWSQCI</sequence>
<feature type="compositionally biased region" description="Basic and acidic residues" evidence="1">
    <location>
        <begin position="258"/>
        <end position="290"/>
    </location>
</feature>
<dbReference type="EMBL" id="LGTL01000002">
    <property type="protein sequence ID" value="KPA84855.1"/>
    <property type="molecule type" value="Genomic_DNA"/>
</dbReference>
<evidence type="ECO:0000256" key="1">
    <source>
        <dbReference type="SAM" id="MobiDB-lite"/>
    </source>
</evidence>
<comment type="caution">
    <text evidence="2">The sequence shown here is derived from an EMBL/GenBank/DDBJ whole genome shotgun (WGS) entry which is preliminary data.</text>
</comment>
<dbReference type="OMA" id="FQANCTF"/>
<feature type="region of interest" description="Disordered" evidence="1">
    <location>
        <begin position="659"/>
        <end position="710"/>
    </location>
</feature>
<feature type="compositionally biased region" description="Polar residues" evidence="1">
    <location>
        <begin position="745"/>
        <end position="757"/>
    </location>
</feature>